<dbReference type="Proteomes" id="UP000444980">
    <property type="component" value="Unassembled WGS sequence"/>
</dbReference>
<dbReference type="Pfam" id="PF00535">
    <property type="entry name" value="Glycos_transf_2"/>
    <property type="match status" value="1"/>
</dbReference>
<comment type="similarity">
    <text evidence="1">Belongs to the glycosyltransferase 2 family.</text>
</comment>
<name>A0A7I9V045_9ACTN</name>
<organism evidence="3 4">
    <name type="scientific">Gordonia crocea</name>
    <dbReference type="NCBI Taxonomy" id="589162"/>
    <lineage>
        <taxon>Bacteria</taxon>
        <taxon>Bacillati</taxon>
        <taxon>Actinomycetota</taxon>
        <taxon>Actinomycetes</taxon>
        <taxon>Mycobacteriales</taxon>
        <taxon>Gordoniaceae</taxon>
        <taxon>Gordonia</taxon>
    </lineage>
</organism>
<proteinExistence type="inferred from homology"/>
<reference evidence="4" key="1">
    <citation type="submission" date="2019-06" db="EMBL/GenBank/DDBJ databases">
        <title>Gordonia isolated from sludge of a wastewater treatment plant.</title>
        <authorList>
            <person name="Tamura T."/>
            <person name="Aoyama K."/>
            <person name="Kang Y."/>
            <person name="Saito S."/>
            <person name="Akiyama N."/>
            <person name="Yazawa K."/>
            <person name="Gonoi T."/>
            <person name="Mikami Y."/>
        </authorList>
    </citation>
    <scope>NUCLEOTIDE SEQUENCE [LARGE SCALE GENOMIC DNA]</scope>
    <source>
        <strain evidence="4">NBRC 107697</strain>
    </source>
</reference>
<gene>
    <name evidence="3" type="ORF">nbrc107697_25950</name>
</gene>
<evidence type="ECO:0000259" key="2">
    <source>
        <dbReference type="Pfam" id="PF00535"/>
    </source>
</evidence>
<comment type="caution">
    <text evidence="3">The sequence shown here is derived from an EMBL/GenBank/DDBJ whole genome shotgun (WGS) entry which is preliminary data.</text>
</comment>
<evidence type="ECO:0000313" key="4">
    <source>
        <dbReference type="Proteomes" id="UP000444980"/>
    </source>
</evidence>
<dbReference type="CDD" id="cd04179">
    <property type="entry name" value="DPM_DPG-synthase_like"/>
    <property type="match status" value="1"/>
</dbReference>
<sequence length="281" mass="30166">MTGRGVVSWRRRGKVVHTPGGPTVSIVVPVFNEERNLCHVLPLLPADAEVVVVDGGSSDDSLGVVARLRPDAVVVQQTRWGKGNALACGFAAATGDVIVMLDADGSADPREIDSFVAALTSGADFAKGTRFAPGGGSADITVIRRIGNWGLTVLTNLLFGMHFTDLCYGYNAFWRDVLPLLELPDHEPAGGEQQWGDGFEIETVINCRAATSGLVIREVPSHERHRLHGPSNLRAVSDGSRVLRTLLVEYRARDRSPQLTPAIRHFAEDGGRDTTPGSRAV</sequence>
<dbReference type="SUPFAM" id="SSF53448">
    <property type="entry name" value="Nucleotide-diphospho-sugar transferases"/>
    <property type="match status" value="1"/>
</dbReference>
<evidence type="ECO:0000256" key="1">
    <source>
        <dbReference type="ARBA" id="ARBA00006739"/>
    </source>
</evidence>
<dbReference type="PANTHER" id="PTHR48090">
    <property type="entry name" value="UNDECAPRENYL-PHOSPHATE 4-DEOXY-4-FORMAMIDO-L-ARABINOSE TRANSFERASE-RELATED"/>
    <property type="match status" value="1"/>
</dbReference>
<dbReference type="Gene3D" id="3.90.550.10">
    <property type="entry name" value="Spore Coat Polysaccharide Biosynthesis Protein SpsA, Chain A"/>
    <property type="match status" value="1"/>
</dbReference>
<dbReference type="InterPro" id="IPR029044">
    <property type="entry name" value="Nucleotide-diphossugar_trans"/>
</dbReference>
<dbReference type="InterPro" id="IPR001173">
    <property type="entry name" value="Glyco_trans_2-like"/>
</dbReference>
<accession>A0A7I9V045</accession>
<dbReference type="PANTHER" id="PTHR48090:SF7">
    <property type="entry name" value="RFBJ PROTEIN"/>
    <property type="match status" value="1"/>
</dbReference>
<feature type="domain" description="Glycosyltransferase 2-like" evidence="2">
    <location>
        <begin position="25"/>
        <end position="178"/>
    </location>
</feature>
<dbReference type="EMBL" id="BJOU01000002">
    <property type="protein sequence ID" value="GED98556.1"/>
    <property type="molecule type" value="Genomic_DNA"/>
</dbReference>
<evidence type="ECO:0000313" key="3">
    <source>
        <dbReference type="EMBL" id="GED98556.1"/>
    </source>
</evidence>
<keyword evidence="4" id="KW-1185">Reference proteome</keyword>
<dbReference type="AlphaFoldDB" id="A0A7I9V045"/>
<dbReference type="InterPro" id="IPR050256">
    <property type="entry name" value="Glycosyltransferase_2"/>
</dbReference>
<protein>
    <recommendedName>
        <fullName evidence="2">Glycosyltransferase 2-like domain-containing protein</fullName>
    </recommendedName>
</protein>